<feature type="compositionally biased region" description="Basic and acidic residues" evidence="6">
    <location>
        <begin position="720"/>
        <end position="746"/>
    </location>
</feature>
<dbReference type="Proteomes" id="UP001597114">
    <property type="component" value="Unassembled WGS sequence"/>
</dbReference>
<evidence type="ECO:0000256" key="6">
    <source>
        <dbReference type="SAM" id="MobiDB-lite"/>
    </source>
</evidence>
<reference evidence="10" key="1">
    <citation type="journal article" date="2019" name="Int. J. Syst. Evol. Microbiol.">
        <title>The Global Catalogue of Microorganisms (GCM) 10K type strain sequencing project: providing services to taxonomists for standard genome sequencing and annotation.</title>
        <authorList>
            <consortium name="The Broad Institute Genomics Platform"/>
            <consortium name="The Broad Institute Genome Sequencing Center for Infectious Disease"/>
            <person name="Wu L."/>
            <person name="Ma J."/>
        </authorList>
    </citation>
    <scope>NUCLEOTIDE SEQUENCE [LARGE SCALE GENOMIC DNA]</scope>
    <source>
        <strain evidence="10">CCM 7043</strain>
    </source>
</reference>
<feature type="transmembrane region" description="Helical" evidence="7">
    <location>
        <begin position="449"/>
        <end position="469"/>
    </location>
</feature>
<evidence type="ECO:0000256" key="4">
    <source>
        <dbReference type="ARBA" id="ARBA00022989"/>
    </source>
</evidence>
<feature type="transmembrane region" description="Helical" evidence="7">
    <location>
        <begin position="156"/>
        <end position="175"/>
    </location>
</feature>
<feature type="transmembrane region" description="Helical" evidence="7">
    <location>
        <begin position="415"/>
        <end position="437"/>
    </location>
</feature>
<feature type="transmembrane region" description="Helical" evidence="7">
    <location>
        <begin position="213"/>
        <end position="234"/>
    </location>
</feature>
<evidence type="ECO:0000259" key="8">
    <source>
        <dbReference type="Pfam" id="PF05425"/>
    </source>
</evidence>
<organism evidence="9 10">
    <name type="scientific">Pseudonocardia yunnanensis</name>
    <dbReference type="NCBI Taxonomy" id="58107"/>
    <lineage>
        <taxon>Bacteria</taxon>
        <taxon>Bacillati</taxon>
        <taxon>Actinomycetota</taxon>
        <taxon>Actinomycetes</taxon>
        <taxon>Pseudonocardiales</taxon>
        <taxon>Pseudonocardiaceae</taxon>
        <taxon>Pseudonocardia</taxon>
    </lineage>
</organism>
<evidence type="ECO:0000256" key="2">
    <source>
        <dbReference type="ARBA" id="ARBA00022475"/>
    </source>
</evidence>
<dbReference type="InterPro" id="IPR008457">
    <property type="entry name" value="Cu-R_CopD_dom"/>
</dbReference>
<feature type="transmembrane region" description="Helical" evidence="7">
    <location>
        <begin position="21"/>
        <end position="42"/>
    </location>
</feature>
<dbReference type="InterPro" id="IPR032694">
    <property type="entry name" value="CopC/D"/>
</dbReference>
<feature type="transmembrane region" description="Helical" evidence="7">
    <location>
        <begin position="537"/>
        <end position="556"/>
    </location>
</feature>
<keyword evidence="2" id="KW-1003">Cell membrane</keyword>
<feature type="transmembrane region" description="Helical" evidence="7">
    <location>
        <begin position="325"/>
        <end position="344"/>
    </location>
</feature>
<gene>
    <name evidence="9" type="ORF">ACFSJD_41585</name>
</gene>
<accession>A0ABW4FB86</accession>
<dbReference type="InterPro" id="IPR019108">
    <property type="entry name" value="Caa3_assmbl_CtaG-rel"/>
</dbReference>
<evidence type="ECO:0000256" key="7">
    <source>
        <dbReference type="SAM" id="Phobius"/>
    </source>
</evidence>
<comment type="caution">
    <text evidence="9">The sequence shown here is derived from an EMBL/GenBank/DDBJ whole genome shotgun (WGS) entry which is preliminary data.</text>
</comment>
<feature type="transmembrane region" description="Helical" evidence="7">
    <location>
        <begin position="255"/>
        <end position="273"/>
    </location>
</feature>
<feature type="transmembrane region" description="Helical" evidence="7">
    <location>
        <begin position="615"/>
        <end position="636"/>
    </location>
</feature>
<evidence type="ECO:0000256" key="5">
    <source>
        <dbReference type="ARBA" id="ARBA00023136"/>
    </source>
</evidence>
<evidence type="ECO:0000256" key="3">
    <source>
        <dbReference type="ARBA" id="ARBA00022692"/>
    </source>
</evidence>
<dbReference type="EMBL" id="JBHUCO010000074">
    <property type="protein sequence ID" value="MFD1524037.1"/>
    <property type="molecule type" value="Genomic_DNA"/>
</dbReference>
<feature type="region of interest" description="Disordered" evidence="6">
    <location>
        <begin position="678"/>
        <end position="746"/>
    </location>
</feature>
<keyword evidence="5 7" id="KW-0472">Membrane</keyword>
<sequence>MAHATVEPAATPPRTGPPSGVAALVWLGAAVAVVVAAGLTALTNARPAAALGLPDPGVLTNLALPAVRAATEVCMVLTIGALLLAAFLVAPQRGGFLDVGGYRAMRAGSWSAAGWTAGALLMVPLSVADALGRPVGEVLDPALLADLVPRLSDSSAWLLTAIVAMLVLVGCRTVLTWGWTVVLFGLALFGPLPVALTGHSAGGGAHDIASDSLMLHVLAASLWVGGLVAVIGVATMRGPDRNAALATAVPRFSRVALVCWLVVAITGVVNALVRIPLPALIGSEYGTLVFAKTAALITLGGLGAAHRRSSVGAASRGETRALLRLGGVEVLLMLATIGLAVALGRSAPPDTGVVPSRLDAVIGYDLAGPPTALRLLFDWRFDMVFGTAAIVTALIYLFGVHRLRSRGDTWAVGRTIAWMTGCAALLLATSSGIGRYAPAMFSVHMGQHMILGMLVPILLVLGAPVTLALRALPPAGRGRPPGPREWLLAAVHSPVARLLTHPVVALVLFVGSYYALYFSGLFPAALPEHWAHKLMNLHFLLVGAIFFWPIVGVDPAPRRLPPAARMGLVFASVPFHAFFGLAVMSANTLLGGEYYRSLALPWVPDPLLDQHLGGGMAWAAGEVPLLLVVMALLIQWSRQDERSARRDDRRADADGDAELTAYNAMLRRLATDGAPLVAQSDQNDYDPSHTEDAFRSGSAGSDARRSTSDTLLSAGQGHGEGAEKAPAKGRNDQPLVEREDQGRHGE</sequence>
<name>A0ABW4FB86_9PSEU</name>
<feature type="domain" description="Copper resistance protein D" evidence="8">
    <location>
        <begin position="247"/>
        <end position="343"/>
    </location>
</feature>
<feature type="transmembrane region" description="Helical" evidence="7">
    <location>
        <begin position="182"/>
        <end position="201"/>
    </location>
</feature>
<comment type="subcellular location">
    <subcellularLocation>
        <location evidence="1">Cell membrane</location>
        <topology evidence="1">Multi-pass membrane protein</topology>
    </subcellularLocation>
</comment>
<evidence type="ECO:0000256" key="1">
    <source>
        <dbReference type="ARBA" id="ARBA00004651"/>
    </source>
</evidence>
<proteinExistence type="predicted"/>
<feature type="transmembrane region" description="Helical" evidence="7">
    <location>
        <begin position="110"/>
        <end position="128"/>
    </location>
</feature>
<keyword evidence="10" id="KW-1185">Reference proteome</keyword>
<feature type="transmembrane region" description="Helical" evidence="7">
    <location>
        <begin position="285"/>
        <end position="305"/>
    </location>
</feature>
<evidence type="ECO:0000313" key="10">
    <source>
        <dbReference type="Proteomes" id="UP001597114"/>
    </source>
</evidence>
<dbReference type="Pfam" id="PF09678">
    <property type="entry name" value="Caa3_CtaG"/>
    <property type="match status" value="1"/>
</dbReference>
<feature type="transmembrane region" description="Helical" evidence="7">
    <location>
        <begin position="568"/>
        <end position="595"/>
    </location>
</feature>
<dbReference type="RefSeq" id="WP_344728928.1">
    <property type="nucleotide sequence ID" value="NZ_BAAAUS010000058.1"/>
</dbReference>
<keyword evidence="3 7" id="KW-0812">Transmembrane</keyword>
<feature type="transmembrane region" description="Helical" evidence="7">
    <location>
        <begin position="383"/>
        <end position="403"/>
    </location>
</feature>
<dbReference type="PANTHER" id="PTHR34820:SF4">
    <property type="entry name" value="INNER MEMBRANE PROTEIN YEBZ"/>
    <property type="match status" value="1"/>
</dbReference>
<feature type="transmembrane region" description="Helical" evidence="7">
    <location>
        <begin position="503"/>
        <end position="525"/>
    </location>
</feature>
<keyword evidence="4 7" id="KW-1133">Transmembrane helix</keyword>
<protein>
    <submittedName>
        <fullName evidence="9">Cytochrome c oxidase assembly protein</fullName>
    </submittedName>
</protein>
<dbReference type="PANTHER" id="PTHR34820">
    <property type="entry name" value="INNER MEMBRANE PROTEIN YEBZ"/>
    <property type="match status" value="1"/>
</dbReference>
<evidence type="ECO:0000313" key="9">
    <source>
        <dbReference type="EMBL" id="MFD1524037.1"/>
    </source>
</evidence>
<feature type="transmembrane region" description="Helical" evidence="7">
    <location>
        <begin position="62"/>
        <end position="89"/>
    </location>
</feature>
<dbReference type="Pfam" id="PF05425">
    <property type="entry name" value="CopD"/>
    <property type="match status" value="1"/>
</dbReference>